<protein>
    <submittedName>
        <fullName evidence="1">Uncharacterized protein</fullName>
    </submittedName>
</protein>
<reference evidence="1" key="1">
    <citation type="submission" date="2022-03" db="EMBL/GenBank/DDBJ databases">
        <authorList>
            <person name="Tunstrom K."/>
        </authorList>
    </citation>
    <scope>NUCLEOTIDE SEQUENCE</scope>
</reference>
<dbReference type="SMART" id="SM00696">
    <property type="entry name" value="DM9"/>
    <property type="match status" value="2"/>
</dbReference>
<organism evidence="1 2">
    <name type="scientific">Euphydryas editha</name>
    <name type="common">Edith's checkerspot</name>
    <dbReference type="NCBI Taxonomy" id="104508"/>
    <lineage>
        <taxon>Eukaryota</taxon>
        <taxon>Metazoa</taxon>
        <taxon>Ecdysozoa</taxon>
        <taxon>Arthropoda</taxon>
        <taxon>Hexapoda</taxon>
        <taxon>Insecta</taxon>
        <taxon>Pterygota</taxon>
        <taxon>Neoptera</taxon>
        <taxon>Endopterygota</taxon>
        <taxon>Lepidoptera</taxon>
        <taxon>Glossata</taxon>
        <taxon>Ditrysia</taxon>
        <taxon>Papilionoidea</taxon>
        <taxon>Nymphalidae</taxon>
        <taxon>Nymphalinae</taxon>
        <taxon>Euphydryas</taxon>
    </lineage>
</organism>
<dbReference type="InterPro" id="IPR006616">
    <property type="entry name" value="DM9_repeat"/>
</dbReference>
<dbReference type="EMBL" id="CAKOGL010000004">
    <property type="protein sequence ID" value="CAH2085541.1"/>
    <property type="molecule type" value="Genomic_DNA"/>
</dbReference>
<proteinExistence type="predicted"/>
<dbReference type="PANTHER" id="PTHR31649:SF1">
    <property type="entry name" value="FARNESOIC ACID O-METHYL TRANSFERASE DOMAIN-CONTAINING PROTEIN"/>
    <property type="match status" value="1"/>
</dbReference>
<dbReference type="Pfam" id="PF11901">
    <property type="entry name" value="DM9"/>
    <property type="match status" value="1"/>
</dbReference>
<comment type="caution">
    <text evidence="1">The sequence shown here is derived from an EMBL/GenBank/DDBJ whole genome shotgun (WGS) entry which is preliminary data.</text>
</comment>
<gene>
    <name evidence="1" type="ORF">EEDITHA_LOCUS2003</name>
</gene>
<dbReference type="Proteomes" id="UP001153954">
    <property type="component" value="Unassembled WGS sequence"/>
</dbReference>
<name>A0AAU9TFB5_EUPED</name>
<evidence type="ECO:0000313" key="1">
    <source>
        <dbReference type="EMBL" id="CAH2085541.1"/>
    </source>
</evidence>
<keyword evidence="2" id="KW-1185">Reference proteome</keyword>
<dbReference type="PANTHER" id="PTHR31649">
    <property type="entry name" value="AGAP009604-PA"/>
    <property type="match status" value="1"/>
</dbReference>
<dbReference type="AlphaFoldDB" id="A0AAU9TFB5"/>
<sequence length="222" mass="24003">MAWNPPPSGPPPYYGYPPPSSATPGFAYVPTPVMMPVYPPEQINLQPAYIYPPPPVPDPVVVVDAPEPPPDVIHWVPSDPSSARNLKEMALVVGREAWDGSPLWAIRSHHSGHLIPGKLAIKHKAAYVPYYGKEVPVHNFEVLCAPSHAVHWLPASNGDIPTSAIIAGNTDTGEPLFLGRTRHKGSVTPGKVQGSSGGIFISFAGKEISYQQYEVLCRMDGY</sequence>
<accession>A0AAU9TFB5</accession>
<evidence type="ECO:0000313" key="2">
    <source>
        <dbReference type="Proteomes" id="UP001153954"/>
    </source>
</evidence>